<dbReference type="Gene3D" id="1.10.10.2670">
    <property type="entry name" value="E3 ubiquitin-protein ligase"/>
    <property type="match status" value="2"/>
</dbReference>
<evidence type="ECO:0000256" key="6">
    <source>
        <dbReference type="PROSITE-ProRule" id="PRU01324"/>
    </source>
</evidence>
<organism evidence="9 10">
    <name type="scientific">Bactrocera dorsalis</name>
    <name type="common">Oriental fruit fly</name>
    <name type="synonym">Dacus dorsalis</name>
    <dbReference type="NCBI Taxonomy" id="27457"/>
    <lineage>
        <taxon>Eukaryota</taxon>
        <taxon>Metazoa</taxon>
        <taxon>Ecdysozoa</taxon>
        <taxon>Arthropoda</taxon>
        <taxon>Hexapoda</taxon>
        <taxon>Insecta</taxon>
        <taxon>Pterygota</taxon>
        <taxon>Neoptera</taxon>
        <taxon>Endopterygota</taxon>
        <taxon>Diptera</taxon>
        <taxon>Brachycera</taxon>
        <taxon>Muscomorpha</taxon>
        <taxon>Tephritoidea</taxon>
        <taxon>Tephritidae</taxon>
        <taxon>Bactrocera</taxon>
        <taxon>Bactrocera</taxon>
    </lineage>
</organism>
<dbReference type="PANTHER" id="PTHR23288:SF17">
    <property type="entry name" value="RNA POLYMERASE II ELONGATION FACTOR ELL"/>
    <property type="match status" value="1"/>
</dbReference>
<dbReference type="SUPFAM" id="SSF46785">
    <property type="entry name" value="Winged helix' DNA-binding domain"/>
    <property type="match status" value="2"/>
</dbReference>
<evidence type="ECO:0000313" key="10">
    <source>
        <dbReference type="RefSeq" id="XP_049303036.1"/>
    </source>
</evidence>
<dbReference type="RefSeq" id="XP_049303036.1">
    <property type="nucleotide sequence ID" value="XM_049447079.1"/>
</dbReference>
<dbReference type="PANTHER" id="PTHR23288">
    <property type="entry name" value="OCCLUDIN AND RNA POLYMERASE II ELONGATION FACTOR ELL"/>
    <property type="match status" value="1"/>
</dbReference>
<feature type="compositionally biased region" description="Basic and acidic residues" evidence="7">
    <location>
        <begin position="335"/>
        <end position="346"/>
    </location>
</feature>
<feature type="region of interest" description="Disordered" evidence="7">
    <location>
        <begin position="232"/>
        <end position="273"/>
    </location>
</feature>
<reference evidence="10" key="2">
    <citation type="submission" date="2025-08" db="UniProtKB">
        <authorList>
            <consortium name="RefSeq"/>
        </authorList>
    </citation>
    <scope>IDENTIFICATION</scope>
    <source>
        <tissue evidence="10">Adult</tissue>
    </source>
</reference>
<keyword evidence="4" id="KW-0804">Transcription</keyword>
<feature type="region of interest" description="Disordered" evidence="7">
    <location>
        <begin position="72"/>
        <end position="125"/>
    </location>
</feature>
<feature type="compositionally biased region" description="Polar residues" evidence="7">
    <location>
        <begin position="105"/>
        <end position="125"/>
    </location>
</feature>
<feature type="region of interest" description="Disordered" evidence="7">
    <location>
        <begin position="286"/>
        <end position="383"/>
    </location>
</feature>
<accession>A0ABM3J1D2</accession>
<evidence type="ECO:0000259" key="8">
    <source>
        <dbReference type="PROSITE" id="PS51980"/>
    </source>
</evidence>
<evidence type="ECO:0000256" key="4">
    <source>
        <dbReference type="ARBA" id="ARBA00023163"/>
    </source>
</evidence>
<dbReference type="Proteomes" id="UP001652620">
    <property type="component" value="Chromosome 2"/>
</dbReference>
<feature type="compositionally biased region" description="Polar residues" evidence="7">
    <location>
        <begin position="286"/>
        <end position="326"/>
    </location>
</feature>
<keyword evidence="9" id="KW-1185">Reference proteome</keyword>
<dbReference type="Gene3D" id="6.10.140.340">
    <property type="match status" value="1"/>
</dbReference>
<sequence>MLAVNSYTRQEISSIFQREGLLPCERPTVVYVLKDVAQLSRNVYSLRPNIWKEVDENWPYYNEKELQQMKRRKEYSLRAPNKNTSKRANLENVEPQPAKKRRIENSTGDNHTSSQPAITKPNSNTIANHLKRIYNGRRPSWNVNQSNISRSNGTELFLKEKTQPGDYFLVNVQQSLLKDVAQLSRNVYSLRPNIWKEVDENWPYYNEKELQQMKRRKEYSLRAPNSSIKLTLESNESLSPKIHEEQKLRAPNSSIVLTPESGESQSLEGHKEQSLIAQNSSIVLTPESNKSQSLKIHTKQSSRAPHSSIELTPESNDSQSSKSSTILPHPAENNSLKRESTSKRANLDNVEPQPAKKRRIELSTGDNHTSSQPATTKPNSNTIEPLKYDFSNYTEITSNEQRQQYAAEFARDHEEYMPLFQQTTELWNSFRELGAQILNVPEDCPEYENISERILSTFSVLTSREELCRKQRVLYLHEKLAHIKRLVMLFDSRLTKEIAMDFAMTMAKKYELKQDRIEAITDIEEVLGTSKKITIWHKDGATATTHDGFPPTKQEYISDILAEDLALSDSDSDDD</sequence>
<proteinExistence type="inferred from homology"/>
<dbReference type="InterPro" id="IPR019464">
    <property type="entry name" value="ELL_N"/>
</dbReference>
<dbReference type="InterPro" id="IPR031176">
    <property type="entry name" value="ELL/occludin"/>
</dbReference>
<dbReference type="Pfam" id="PF07303">
    <property type="entry name" value="Occludin_ELL"/>
    <property type="match status" value="1"/>
</dbReference>
<evidence type="ECO:0000313" key="9">
    <source>
        <dbReference type="Proteomes" id="UP001652620"/>
    </source>
</evidence>
<evidence type="ECO:0000256" key="1">
    <source>
        <dbReference type="ARBA" id="ARBA00004123"/>
    </source>
</evidence>
<evidence type="ECO:0000256" key="5">
    <source>
        <dbReference type="ARBA" id="ARBA00023242"/>
    </source>
</evidence>
<keyword evidence="3" id="KW-0805">Transcription regulation</keyword>
<dbReference type="SUPFAM" id="SSF144292">
    <property type="entry name" value="occludin/ELL-like"/>
    <property type="match status" value="1"/>
</dbReference>
<reference evidence="9" key="1">
    <citation type="submission" date="2025-05" db="UniProtKB">
        <authorList>
            <consortium name="RefSeq"/>
        </authorList>
    </citation>
    <scope>NUCLEOTIDE SEQUENCE [LARGE SCALE GENOMIC DNA]</scope>
</reference>
<dbReference type="PROSITE" id="PS51980">
    <property type="entry name" value="OCEL"/>
    <property type="match status" value="1"/>
</dbReference>
<keyword evidence="5" id="KW-0539">Nucleus</keyword>
<comment type="subcellular location">
    <subcellularLocation>
        <location evidence="1">Nucleus</location>
    </subcellularLocation>
</comment>
<gene>
    <name evidence="10" type="primary">LOC125776176</name>
</gene>
<comment type="similarity">
    <text evidence="2 6">Belongs to the ELL/occludin family.</text>
</comment>
<protein>
    <submittedName>
        <fullName evidence="10">RNA polymerase II elongation factor Ell-like</fullName>
    </submittedName>
</protein>
<name>A0ABM3J1D2_BACDO</name>
<evidence type="ECO:0000256" key="7">
    <source>
        <dbReference type="SAM" id="MobiDB-lite"/>
    </source>
</evidence>
<feature type="compositionally biased region" description="Polar residues" evidence="7">
    <location>
        <begin position="251"/>
        <end position="267"/>
    </location>
</feature>
<feature type="compositionally biased region" description="Polar residues" evidence="7">
    <location>
        <begin position="364"/>
        <end position="383"/>
    </location>
</feature>
<feature type="domain" description="OCEL" evidence="8">
    <location>
        <begin position="387"/>
        <end position="495"/>
    </location>
</feature>
<dbReference type="InterPro" id="IPR036390">
    <property type="entry name" value="WH_DNA-bd_sf"/>
</dbReference>
<evidence type="ECO:0000256" key="2">
    <source>
        <dbReference type="ARBA" id="ARBA00009171"/>
    </source>
</evidence>
<dbReference type="InterPro" id="IPR042065">
    <property type="entry name" value="E3_ELL-like"/>
</dbReference>
<dbReference type="GeneID" id="125776176"/>
<dbReference type="InterPro" id="IPR010844">
    <property type="entry name" value="Occludin_ELL"/>
</dbReference>
<evidence type="ECO:0000256" key="3">
    <source>
        <dbReference type="ARBA" id="ARBA00023015"/>
    </source>
</evidence>
<dbReference type="Pfam" id="PF10390">
    <property type="entry name" value="ELL"/>
    <property type="match status" value="2"/>
</dbReference>